<dbReference type="PROSITE" id="PS51186">
    <property type="entry name" value="GNAT"/>
    <property type="match status" value="1"/>
</dbReference>
<dbReference type="STRING" id="1423811.FC72_GL001014"/>
<evidence type="ECO:0000313" key="2">
    <source>
        <dbReference type="EMBL" id="KRK63883.1"/>
    </source>
</evidence>
<dbReference type="PATRIC" id="fig|1423811.3.peg.1026"/>
<evidence type="ECO:0000313" key="3">
    <source>
        <dbReference type="Proteomes" id="UP000050929"/>
    </source>
</evidence>
<organism evidence="2 3">
    <name type="scientific">Companilactobacillus tucceti DSM 20183</name>
    <dbReference type="NCBI Taxonomy" id="1423811"/>
    <lineage>
        <taxon>Bacteria</taxon>
        <taxon>Bacillati</taxon>
        <taxon>Bacillota</taxon>
        <taxon>Bacilli</taxon>
        <taxon>Lactobacillales</taxon>
        <taxon>Lactobacillaceae</taxon>
        <taxon>Companilactobacillus</taxon>
    </lineage>
</organism>
<dbReference type="GO" id="GO:0016747">
    <property type="term" value="F:acyltransferase activity, transferring groups other than amino-acyl groups"/>
    <property type="evidence" value="ECO:0007669"/>
    <property type="project" value="InterPro"/>
</dbReference>
<dbReference type="InterPro" id="IPR016181">
    <property type="entry name" value="Acyl_CoA_acyltransferase"/>
</dbReference>
<keyword evidence="3" id="KW-1185">Reference proteome</keyword>
<reference evidence="2 3" key="1">
    <citation type="journal article" date="2015" name="Genome Announc.">
        <title>Expanding the biotechnology potential of lactobacilli through comparative genomics of 213 strains and associated genera.</title>
        <authorList>
            <person name="Sun Z."/>
            <person name="Harris H.M."/>
            <person name="McCann A."/>
            <person name="Guo C."/>
            <person name="Argimon S."/>
            <person name="Zhang W."/>
            <person name="Yang X."/>
            <person name="Jeffery I.B."/>
            <person name="Cooney J.C."/>
            <person name="Kagawa T.F."/>
            <person name="Liu W."/>
            <person name="Song Y."/>
            <person name="Salvetti E."/>
            <person name="Wrobel A."/>
            <person name="Rasinkangas P."/>
            <person name="Parkhill J."/>
            <person name="Rea M.C."/>
            <person name="O'Sullivan O."/>
            <person name="Ritari J."/>
            <person name="Douillard F.P."/>
            <person name="Paul Ross R."/>
            <person name="Yang R."/>
            <person name="Briner A.E."/>
            <person name="Felis G.E."/>
            <person name="de Vos W.M."/>
            <person name="Barrangou R."/>
            <person name="Klaenhammer T.R."/>
            <person name="Caufield P.W."/>
            <person name="Cui Y."/>
            <person name="Zhang H."/>
            <person name="O'Toole P.W."/>
        </authorList>
    </citation>
    <scope>NUCLEOTIDE SEQUENCE [LARGE SCALE GENOMIC DNA]</scope>
    <source>
        <strain evidence="2 3">DSM 20183</strain>
    </source>
</reference>
<feature type="domain" description="N-acetyltransferase" evidence="1">
    <location>
        <begin position="5"/>
        <end position="143"/>
    </location>
</feature>
<protein>
    <submittedName>
        <fullName evidence="2">Acetyltransferase</fullName>
    </submittedName>
</protein>
<dbReference type="OrthoDB" id="9796171at2"/>
<dbReference type="SUPFAM" id="SSF55729">
    <property type="entry name" value="Acyl-CoA N-acyltransferases (Nat)"/>
    <property type="match status" value="1"/>
</dbReference>
<dbReference type="CDD" id="cd04301">
    <property type="entry name" value="NAT_SF"/>
    <property type="match status" value="1"/>
</dbReference>
<dbReference type="Proteomes" id="UP000050929">
    <property type="component" value="Unassembled WGS sequence"/>
</dbReference>
<accession>A0A0R1IYI0</accession>
<name>A0A0R1IYI0_9LACO</name>
<dbReference type="Gene3D" id="3.40.630.30">
    <property type="match status" value="1"/>
</dbReference>
<comment type="caution">
    <text evidence="2">The sequence shown here is derived from an EMBL/GenBank/DDBJ whole genome shotgun (WGS) entry which is preliminary data.</text>
</comment>
<gene>
    <name evidence="2" type="ORF">FC72_GL001014</name>
</gene>
<proteinExistence type="predicted"/>
<dbReference type="Pfam" id="PF13673">
    <property type="entry name" value="Acetyltransf_10"/>
    <property type="match status" value="1"/>
</dbReference>
<sequence length="143" mass="17154">MWEIKEFKELSTKELFDIYKLRQKVFVLEQTRLYKEVDDIDLEAFHIFKYIDDELVAYARVFKEGDHISFGRVVTEHSQRGTGLGKSLMHEVLGFIKRNFPGSRIEIEAQTYVQKFYEKFKFERIGEEFLFNTTPHVKMVLQM</sequence>
<dbReference type="InterPro" id="IPR000182">
    <property type="entry name" value="GNAT_dom"/>
</dbReference>
<dbReference type="EMBL" id="AZDG01000020">
    <property type="protein sequence ID" value="KRK63883.1"/>
    <property type="molecule type" value="Genomic_DNA"/>
</dbReference>
<evidence type="ECO:0000259" key="1">
    <source>
        <dbReference type="PROSITE" id="PS51186"/>
    </source>
</evidence>
<keyword evidence="2" id="KW-0808">Transferase</keyword>
<dbReference type="AlphaFoldDB" id="A0A0R1IYI0"/>
<dbReference type="RefSeq" id="WP_057766794.1">
    <property type="nucleotide sequence ID" value="NZ_AZDG01000020.1"/>
</dbReference>